<dbReference type="Proteomes" id="UP000499080">
    <property type="component" value="Unassembled WGS sequence"/>
</dbReference>
<evidence type="ECO:0000313" key="2">
    <source>
        <dbReference type="Proteomes" id="UP000499080"/>
    </source>
</evidence>
<dbReference type="AlphaFoldDB" id="A0A4Y2VQD3"/>
<sequence>MRIADGIKSLFRCVRIMENVTRKEREDPAFINECVEKNFSFLESLSNSLP</sequence>
<protein>
    <submittedName>
        <fullName evidence="1">Uncharacterized protein</fullName>
    </submittedName>
</protein>
<name>A0A4Y2VQD3_ARAVE</name>
<reference evidence="1 2" key="1">
    <citation type="journal article" date="2019" name="Sci. Rep.">
        <title>Orb-weaving spider Araneus ventricosus genome elucidates the spidroin gene catalogue.</title>
        <authorList>
            <person name="Kono N."/>
            <person name="Nakamura H."/>
            <person name="Ohtoshi R."/>
            <person name="Moran D.A.P."/>
            <person name="Shinohara A."/>
            <person name="Yoshida Y."/>
            <person name="Fujiwara M."/>
            <person name="Mori M."/>
            <person name="Tomita M."/>
            <person name="Arakawa K."/>
        </authorList>
    </citation>
    <scope>NUCLEOTIDE SEQUENCE [LARGE SCALE GENOMIC DNA]</scope>
</reference>
<proteinExistence type="predicted"/>
<dbReference type="OrthoDB" id="6141723at2759"/>
<evidence type="ECO:0000313" key="1">
    <source>
        <dbReference type="EMBL" id="GBO26426.1"/>
    </source>
</evidence>
<accession>A0A4Y2VQD3</accession>
<organism evidence="1 2">
    <name type="scientific">Araneus ventricosus</name>
    <name type="common">Orbweaver spider</name>
    <name type="synonym">Epeira ventricosa</name>
    <dbReference type="NCBI Taxonomy" id="182803"/>
    <lineage>
        <taxon>Eukaryota</taxon>
        <taxon>Metazoa</taxon>
        <taxon>Ecdysozoa</taxon>
        <taxon>Arthropoda</taxon>
        <taxon>Chelicerata</taxon>
        <taxon>Arachnida</taxon>
        <taxon>Araneae</taxon>
        <taxon>Araneomorphae</taxon>
        <taxon>Entelegynae</taxon>
        <taxon>Araneoidea</taxon>
        <taxon>Araneidae</taxon>
        <taxon>Araneus</taxon>
    </lineage>
</organism>
<keyword evidence="2" id="KW-1185">Reference proteome</keyword>
<comment type="caution">
    <text evidence="1">The sequence shown here is derived from an EMBL/GenBank/DDBJ whole genome shotgun (WGS) entry which is preliminary data.</text>
</comment>
<gene>
    <name evidence="1" type="ORF">AVEN_76983_1</name>
</gene>
<dbReference type="EMBL" id="BGPR01049436">
    <property type="protein sequence ID" value="GBO26426.1"/>
    <property type="molecule type" value="Genomic_DNA"/>
</dbReference>
<feature type="non-terminal residue" evidence="1">
    <location>
        <position position="50"/>
    </location>
</feature>